<dbReference type="SUPFAM" id="SSF52507">
    <property type="entry name" value="Homo-oligomeric flavin-containing Cys decarboxylases, HFCD"/>
    <property type="match status" value="1"/>
</dbReference>
<dbReference type="Pfam" id="PF02441">
    <property type="entry name" value="Flavoprotein"/>
    <property type="match status" value="1"/>
</dbReference>
<accession>A0A7W7T122</accession>
<evidence type="ECO:0000313" key="3">
    <source>
        <dbReference type="Proteomes" id="UP000542674"/>
    </source>
</evidence>
<organism evidence="2 3">
    <name type="scientific">Saccharothrix violaceirubra</name>
    <dbReference type="NCBI Taxonomy" id="413306"/>
    <lineage>
        <taxon>Bacteria</taxon>
        <taxon>Bacillati</taxon>
        <taxon>Actinomycetota</taxon>
        <taxon>Actinomycetes</taxon>
        <taxon>Pseudonocardiales</taxon>
        <taxon>Pseudonocardiaceae</taxon>
        <taxon>Saccharothrix</taxon>
    </lineage>
</organism>
<feature type="domain" description="Flavoprotein" evidence="1">
    <location>
        <begin position="14"/>
        <end position="137"/>
    </location>
</feature>
<keyword evidence="3" id="KW-1185">Reference proteome</keyword>
<dbReference type="InterPro" id="IPR003382">
    <property type="entry name" value="Flavoprotein"/>
</dbReference>
<dbReference type="EMBL" id="JACHJS010000001">
    <property type="protein sequence ID" value="MBB4964619.1"/>
    <property type="molecule type" value="Genomic_DNA"/>
</dbReference>
<evidence type="ECO:0000259" key="1">
    <source>
        <dbReference type="Pfam" id="PF02441"/>
    </source>
</evidence>
<dbReference type="AlphaFoldDB" id="A0A7W7T122"/>
<dbReference type="GO" id="GO:0003824">
    <property type="term" value="F:catalytic activity"/>
    <property type="evidence" value="ECO:0007669"/>
    <property type="project" value="InterPro"/>
</dbReference>
<name>A0A7W7T122_9PSEU</name>
<dbReference type="Proteomes" id="UP000542674">
    <property type="component" value="Unassembled WGS sequence"/>
</dbReference>
<proteinExistence type="predicted"/>
<protein>
    <submittedName>
        <fullName evidence="2">Phosphopantothenoylcysteine synthetase/decarboxylase</fullName>
    </submittedName>
</protein>
<dbReference type="InterPro" id="IPR036551">
    <property type="entry name" value="Flavin_trans-like"/>
</dbReference>
<evidence type="ECO:0000313" key="2">
    <source>
        <dbReference type="EMBL" id="MBB4964619.1"/>
    </source>
</evidence>
<sequence length="166" mass="17515">MTRPVLALIASAGGGVEHWFVPELARPLAEEGWRLAVTVTPTAARWLEPLVPDLEALTDLPVRSTSRLPGEPRPHPPADAFVLAPGTANSVAKLALGIADNQALTVLCEGLGRRAPMVVLVRANDDQLAHPAFDGHLAVLRTAGVRLVSTGGPSAVRRELTAARRP</sequence>
<dbReference type="Gene3D" id="3.40.50.1950">
    <property type="entry name" value="Flavin prenyltransferase-like"/>
    <property type="match status" value="1"/>
</dbReference>
<gene>
    <name evidence="2" type="ORF">F4559_001978</name>
</gene>
<comment type="caution">
    <text evidence="2">The sequence shown here is derived from an EMBL/GenBank/DDBJ whole genome shotgun (WGS) entry which is preliminary data.</text>
</comment>
<reference evidence="2 3" key="1">
    <citation type="submission" date="2020-08" db="EMBL/GenBank/DDBJ databases">
        <title>Sequencing the genomes of 1000 actinobacteria strains.</title>
        <authorList>
            <person name="Klenk H.-P."/>
        </authorList>
    </citation>
    <scope>NUCLEOTIDE SEQUENCE [LARGE SCALE GENOMIC DNA]</scope>
    <source>
        <strain evidence="2 3">DSM 45084</strain>
    </source>
</reference>
<dbReference type="RefSeq" id="WP_312865550.1">
    <property type="nucleotide sequence ID" value="NZ_BAABAI010000031.1"/>
</dbReference>